<protein>
    <submittedName>
        <fullName evidence="2">YDG domain-containing protein</fullName>
    </submittedName>
</protein>
<dbReference type="AlphaFoldDB" id="A0A915DHJ5"/>
<proteinExistence type="predicted"/>
<sequence length="406" mass="45907">MTEAEVLAEARRDDRRMQLCEADKDACENITPRSASPSSVVRSLASPVSDEIEDAIFNGRDVDIPPPANVRLARIFNSAHSYVPEEPDVERNQLENPIQSRKNIGTDPIIFTDSQGSEKSVEVIDGPLQETKQEMIENFFLLNNGKKVATKTLDGFWRVYAKKSSTNKVYYCSACESCRTSSRRSSDFSEFSLPSLSFNDKNEPVFDGVEHRAGCVGYPLDEVKSQRSLPPIQWVMRFGNVVQGESHGTAYLIIARSTARKAKFSIIYCGISGDNVNNAQDGNQGWSVRMSVHLKSKLFANYKEIGFVKLLEGAPVDKIRKWECKMYFQGMVYSKNLIDKRVTQYFEDYPSNDDYSINLLNSEYPFKDLNIASFSVEQANEYLDEAIARAVNALKDTVPIWREIKQ</sequence>
<dbReference type="WBParaSite" id="jg19938.2">
    <property type="protein sequence ID" value="jg19938.2"/>
    <property type="gene ID" value="jg19938"/>
</dbReference>
<keyword evidence="1" id="KW-1185">Reference proteome</keyword>
<name>A0A915DHJ5_9BILA</name>
<accession>A0A915DHJ5</accession>
<organism evidence="1 2">
    <name type="scientific">Ditylenchus dipsaci</name>
    <dbReference type="NCBI Taxonomy" id="166011"/>
    <lineage>
        <taxon>Eukaryota</taxon>
        <taxon>Metazoa</taxon>
        <taxon>Ecdysozoa</taxon>
        <taxon>Nematoda</taxon>
        <taxon>Chromadorea</taxon>
        <taxon>Rhabditida</taxon>
        <taxon>Tylenchina</taxon>
        <taxon>Tylenchomorpha</taxon>
        <taxon>Sphaerularioidea</taxon>
        <taxon>Anguinidae</taxon>
        <taxon>Anguininae</taxon>
        <taxon>Ditylenchus</taxon>
    </lineage>
</organism>
<evidence type="ECO:0000313" key="2">
    <source>
        <dbReference type="WBParaSite" id="jg19938.2"/>
    </source>
</evidence>
<dbReference type="Proteomes" id="UP000887574">
    <property type="component" value="Unplaced"/>
</dbReference>
<reference evidence="2" key="1">
    <citation type="submission" date="2022-11" db="UniProtKB">
        <authorList>
            <consortium name="WormBaseParasite"/>
        </authorList>
    </citation>
    <scope>IDENTIFICATION</scope>
</reference>
<evidence type="ECO:0000313" key="1">
    <source>
        <dbReference type="Proteomes" id="UP000887574"/>
    </source>
</evidence>